<gene>
    <name evidence="3" type="ORF">SDC9_76058</name>
</gene>
<dbReference type="Gene3D" id="1.10.357.10">
    <property type="entry name" value="Tetracycline Repressor, domain 2"/>
    <property type="match status" value="1"/>
</dbReference>
<dbReference type="GO" id="GO:0003677">
    <property type="term" value="F:DNA binding"/>
    <property type="evidence" value="ECO:0007669"/>
    <property type="project" value="UniProtKB-KW"/>
</dbReference>
<evidence type="ECO:0000313" key="3">
    <source>
        <dbReference type="EMBL" id="MPM29518.1"/>
    </source>
</evidence>
<organism evidence="3">
    <name type="scientific">bioreactor metagenome</name>
    <dbReference type="NCBI Taxonomy" id="1076179"/>
    <lineage>
        <taxon>unclassified sequences</taxon>
        <taxon>metagenomes</taxon>
        <taxon>ecological metagenomes</taxon>
    </lineage>
</organism>
<proteinExistence type="predicted"/>
<dbReference type="SUPFAM" id="SSF46689">
    <property type="entry name" value="Homeodomain-like"/>
    <property type="match status" value="1"/>
</dbReference>
<comment type="caution">
    <text evidence="3">The sequence shown here is derived from an EMBL/GenBank/DDBJ whole genome shotgun (WGS) entry which is preliminary data.</text>
</comment>
<accession>A0A644YNF3</accession>
<dbReference type="InterPro" id="IPR050624">
    <property type="entry name" value="HTH-type_Tx_Regulator"/>
</dbReference>
<sequence>MDRRVRKTRMQLRAGLTQLMRQKPIKDITVRELAQLVDINRCTFYLHYRDIYDMVEQVEQEVFSEFEALVSAHPPKEIQNRPMPMLLDLYTFFSDNADLCAAFLGGNGDITFVNKIIGLIRDRVLEYWLQERKFSPEQFDYYFSFMASGCIGMIREWFRRDMLETPTEMAELTEKMILCGASAVNDKE</sequence>
<dbReference type="PANTHER" id="PTHR43479:SF7">
    <property type="entry name" value="TETR-FAMILY TRANSCRIPTIONAL REGULATOR"/>
    <property type="match status" value="1"/>
</dbReference>
<dbReference type="InterPro" id="IPR039532">
    <property type="entry name" value="TetR_C_Firmicutes"/>
</dbReference>
<dbReference type="PROSITE" id="PS50977">
    <property type="entry name" value="HTH_TETR_2"/>
    <property type="match status" value="1"/>
</dbReference>
<dbReference type="Pfam" id="PF14278">
    <property type="entry name" value="TetR_C_8"/>
    <property type="match status" value="1"/>
</dbReference>
<protein>
    <recommendedName>
        <fullName evidence="2">HTH tetR-type domain-containing protein</fullName>
    </recommendedName>
</protein>
<reference evidence="3" key="1">
    <citation type="submission" date="2019-08" db="EMBL/GenBank/DDBJ databases">
        <authorList>
            <person name="Kucharzyk K."/>
            <person name="Murdoch R.W."/>
            <person name="Higgins S."/>
            <person name="Loffler F."/>
        </authorList>
    </citation>
    <scope>NUCLEOTIDE SEQUENCE</scope>
</reference>
<dbReference type="EMBL" id="VSSQ01005533">
    <property type="protein sequence ID" value="MPM29518.1"/>
    <property type="molecule type" value="Genomic_DNA"/>
</dbReference>
<dbReference type="PANTHER" id="PTHR43479">
    <property type="entry name" value="ACREF/ENVCD OPERON REPRESSOR-RELATED"/>
    <property type="match status" value="1"/>
</dbReference>
<evidence type="ECO:0000259" key="2">
    <source>
        <dbReference type="PROSITE" id="PS50977"/>
    </source>
</evidence>
<keyword evidence="1" id="KW-0238">DNA-binding</keyword>
<evidence type="ECO:0000256" key="1">
    <source>
        <dbReference type="ARBA" id="ARBA00023125"/>
    </source>
</evidence>
<dbReference type="AlphaFoldDB" id="A0A644YNF3"/>
<name>A0A644YNF3_9ZZZZ</name>
<dbReference type="InterPro" id="IPR009057">
    <property type="entry name" value="Homeodomain-like_sf"/>
</dbReference>
<feature type="domain" description="HTH tetR-type" evidence="2">
    <location>
        <begin position="6"/>
        <end position="66"/>
    </location>
</feature>
<dbReference type="InterPro" id="IPR001647">
    <property type="entry name" value="HTH_TetR"/>
</dbReference>